<evidence type="ECO:0000256" key="6">
    <source>
        <dbReference type="ARBA" id="ARBA00038076"/>
    </source>
</evidence>
<dbReference type="RefSeq" id="WP_012373147.1">
    <property type="nucleotide sequence ID" value="NC_010571.1"/>
</dbReference>
<reference evidence="10 11" key="1">
    <citation type="journal article" date="2011" name="J. Bacteriol.">
        <title>Genome sequence of the verrucomicrobium Opitutus terrae PB90-1, an abundant inhabitant of rice paddy soil ecosystems.</title>
        <authorList>
            <person name="van Passel M.W."/>
            <person name="Kant R."/>
            <person name="Palva A."/>
            <person name="Copeland A."/>
            <person name="Lucas S."/>
            <person name="Lapidus A."/>
            <person name="Glavina del Rio T."/>
            <person name="Pitluck S."/>
            <person name="Goltsman E."/>
            <person name="Clum A."/>
            <person name="Sun H."/>
            <person name="Schmutz J."/>
            <person name="Larimer F.W."/>
            <person name="Land M.L."/>
            <person name="Hauser L."/>
            <person name="Kyrpides N."/>
            <person name="Mikhailova N."/>
            <person name="Richardson P.P."/>
            <person name="Janssen P.H."/>
            <person name="de Vos W.M."/>
            <person name="Smidt H."/>
        </authorList>
    </citation>
    <scope>NUCLEOTIDE SEQUENCE [LARGE SCALE GENOMIC DNA]</scope>
    <source>
        <strain evidence="11">DSM 11246 / JCM 15787 / PB90-1</strain>
    </source>
</reference>
<accession>B1ZQC9</accession>
<dbReference type="OrthoDB" id="9770099at2"/>
<evidence type="ECO:0000313" key="10">
    <source>
        <dbReference type="EMBL" id="ACB73609.1"/>
    </source>
</evidence>
<organism evidence="10 11">
    <name type="scientific">Opitutus terrae (strain DSM 11246 / JCM 15787 / PB90-1)</name>
    <dbReference type="NCBI Taxonomy" id="452637"/>
    <lineage>
        <taxon>Bacteria</taxon>
        <taxon>Pseudomonadati</taxon>
        <taxon>Verrucomicrobiota</taxon>
        <taxon>Opitutia</taxon>
        <taxon>Opitutales</taxon>
        <taxon>Opitutaceae</taxon>
        <taxon>Opitutus</taxon>
    </lineage>
</organism>
<name>B1ZQC9_OPITP</name>
<dbReference type="PANTHER" id="PTHR30572:SF4">
    <property type="entry name" value="ABC TRANSPORTER PERMEASE YTRF"/>
    <property type="match status" value="1"/>
</dbReference>
<gene>
    <name evidence="10" type="ordered locus">Oter_0319</name>
</gene>
<keyword evidence="4 7" id="KW-1133">Transmembrane helix</keyword>
<evidence type="ECO:0000256" key="4">
    <source>
        <dbReference type="ARBA" id="ARBA00022989"/>
    </source>
</evidence>
<dbReference type="AlphaFoldDB" id="B1ZQC9"/>
<dbReference type="InterPro" id="IPR003838">
    <property type="entry name" value="ABC3_permease_C"/>
</dbReference>
<evidence type="ECO:0000256" key="2">
    <source>
        <dbReference type="ARBA" id="ARBA00022475"/>
    </source>
</evidence>
<feature type="transmembrane region" description="Helical" evidence="7">
    <location>
        <begin position="364"/>
        <end position="388"/>
    </location>
</feature>
<dbReference type="InterPro" id="IPR025857">
    <property type="entry name" value="MacB_PCD"/>
</dbReference>
<dbReference type="KEGG" id="ote:Oter_0319"/>
<keyword evidence="5 7" id="KW-0472">Membrane</keyword>
<evidence type="ECO:0000313" key="11">
    <source>
        <dbReference type="Proteomes" id="UP000007013"/>
    </source>
</evidence>
<feature type="domain" description="ABC3 transporter permease C-terminal" evidence="8">
    <location>
        <begin position="286"/>
        <end position="398"/>
    </location>
</feature>
<dbReference type="HOGENOM" id="CLU_000604_8_0_0"/>
<protein>
    <recommendedName>
        <fullName evidence="12">ABC3 transporter permease protein domain-containing protein</fullName>
    </recommendedName>
</protein>
<dbReference type="STRING" id="452637.Oter_0319"/>
<dbReference type="GO" id="GO:0005886">
    <property type="term" value="C:plasma membrane"/>
    <property type="evidence" value="ECO:0007669"/>
    <property type="project" value="UniProtKB-SubCell"/>
</dbReference>
<evidence type="ECO:0000259" key="8">
    <source>
        <dbReference type="Pfam" id="PF02687"/>
    </source>
</evidence>
<sequence length="405" mass="42683">MKLRRRFSSSLRPLVTHRMRALLALSGVAVGVAAVIVSRAIGAGAEQQMRTTIERTGTNLLIIKPVPVKRLVSRPQIAGLATTLDLEDYAAFARLPLIAAVAPSVDRAMRAKVGAIAMRTTVRGTTPAYQSIRGYQLAAGRFIADEDERAARRVAVLGARVADELGHGVLLLGGEIRIAGVPFEIIGVLRAKGATVDGADQDNLIVVPLRTALRRMFNTTWLTAIYVSVAVPEQMDEAATELQALLRDRHRRDASQPDDFAIQNMAKTRVLQQELIAALSRYAGGLAAIALGVGGSGILGLMLLSVRERTSEIGLRIAVGAQPRDILIQFLIESAALAVAGWLAGAAVGGAAALVVALGTSWPMGIPTTSIVTSLAMAVSIGLGFGALPARNAARIPPIEALLTR</sequence>
<evidence type="ECO:0000256" key="1">
    <source>
        <dbReference type="ARBA" id="ARBA00004651"/>
    </source>
</evidence>
<dbReference type="EMBL" id="CP001032">
    <property type="protein sequence ID" value="ACB73609.1"/>
    <property type="molecule type" value="Genomic_DNA"/>
</dbReference>
<keyword evidence="2" id="KW-1003">Cell membrane</keyword>
<dbReference type="eggNOG" id="COG0577">
    <property type="taxonomic scope" value="Bacteria"/>
</dbReference>
<dbReference type="Proteomes" id="UP000007013">
    <property type="component" value="Chromosome"/>
</dbReference>
<keyword evidence="11" id="KW-1185">Reference proteome</keyword>
<dbReference type="Pfam" id="PF02687">
    <property type="entry name" value="FtsX"/>
    <property type="match status" value="1"/>
</dbReference>
<evidence type="ECO:0000256" key="3">
    <source>
        <dbReference type="ARBA" id="ARBA00022692"/>
    </source>
</evidence>
<dbReference type="PANTHER" id="PTHR30572">
    <property type="entry name" value="MEMBRANE COMPONENT OF TRANSPORTER-RELATED"/>
    <property type="match status" value="1"/>
</dbReference>
<feature type="domain" description="MacB-like periplasmic core" evidence="9">
    <location>
        <begin position="22"/>
        <end position="245"/>
    </location>
</feature>
<dbReference type="Pfam" id="PF12704">
    <property type="entry name" value="MacB_PCD"/>
    <property type="match status" value="1"/>
</dbReference>
<evidence type="ECO:0000256" key="5">
    <source>
        <dbReference type="ARBA" id="ARBA00023136"/>
    </source>
</evidence>
<evidence type="ECO:0000256" key="7">
    <source>
        <dbReference type="SAM" id="Phobius"/>
    </source>
</evidence>
<comment type="subcellular location">
    <subcellularLocation>
        <location evidence="1">Cell membrane</location>
        <topology evidence="1">Multi-pass membrane protein</topology>
    </subcellularLocation>
</comment>
<comment type="similarity">
    <text evidence="6">Belongs to the ABC-4 integral membrane protein family.</text>
</comment>
<evidence type="ECO:0000259" key="9">
    <source>
        <dbReference type="Pfam" id="PF12704"/>
    </source>
</evidence>
<proteinExistence type="inferred from homology"/>
<feature type="transmembrane region" description="Helical" evidence="7">
    <location>
        <begin position="282"/>
        <end position="306"/>
    </location>
</feature>
<evidence type="ECO:0008006" key="12">
    <source>
        <dbReference type="Google" id="ProtNLM"/>
    </source>
</evidence>
<feature type="transmembrane region" description="Helical" evidence="7">
    <location>
        <begin position="327"/>
        <end position="358"/>
    </location>
</feature>
<dbReference type="GO" id="GO:0022857">
    <property type="term" value="F:transmembrane transporter activity"/>
    <property type="evidence" value="ECO:0007669"/>
    <property type="project" value="TreeGrafter"/>
</dbReference>
<dbReference type="InterPro" id="IPR050250">
    <property type="entry name" value="Macrolide_Exporter_MacB"/>
</dbReference>
<keyword evidence="3 7" id="KW-0812">Transmembrane</keyword>